<gene>
    <name evidence="1" type="ORF">D7Y33_11145</name>
</gene>
<accession>A0AAW3S4F0</accession>
<dbReference type="AlphaFoldDB" id="A0AAW3S4F0"/>
<reference evidence="1" key="1">
    <citation type="submission" date="2018-09" db="EMBL/GenBank/DDBJ databases">
        <authorList>
            <person name="Groschel M."/>
            <person name="Kohl T."/>
            <person name="Conchillo-Sole O."/>
            <person name="Mamat U."/>
            <person name="Yero D."/>
            <person name="Niemann S."/>
            <person name="Daura X."/>
            <person name="Gibert I."/>
        </authorList>
    </citation>
    <scope>NUCLEOTIDE SEQUENCE</scope>
    <source>
        <strain evidence="1">OG156</strain>
    </source>
</reference>
<dbReference type="Proteomes" id="UP000822271">
    <property type="component" value="Unassembled WGS sequence"/>
</dbReference>
<sequence>MVKRRLENDARGRGVRSAQYDSLCSALDRIHGQQALTDFASDWGLHRSPSEDGTVEVWKGAAMGAGVEILLLPPVSASSDWAISTLVTVGGRVEHVRRRPFRI</sequence>
<proteinExistence type="predicted"/>
<evidence type="ECO:0000313" key="2">
    <source>
        <dbReference type="Proteomes" id="UP000822271"/>
    </source>
</evidence>
<protein>
    <submittedName>
        <fullName evidence="1">Uncharacterized protein</fullName>
    </submittedName>
</protein>
<reference evidence="1" key="2">
    <citation type="journal article" date="2020" name="Front. Microbiol.">
        <title>Genetic Variants of the DSF Quorum Sensing System in Stenotrophomonas maltophilia Influence Virulence and Resistance Phenotypes Among Genotypically Diverse Clinical Isolates.</title>
        <authorList>
            <person name="Yero D."/>
            <person name="Huedo P."/>
            <person name="Conchillo-Sole O."/>
            <person name="Martinez-Servat S."/>
            <person name="Mamat U."/>
            <person name="Coves X."/>
            <person name="Llanas F."/>
            <person name="Roca I."/>
            <person name="Vila J."/>
            <person name="Schaible U.E."/>
            <person name="Daura X."/>
            <person name="Gibert I."/>
        </authorList>
    </citation>
    <scope>NUCLEOTIDE SEQUENCE</scope>
    <source>
        <strain evidence="1">OG156</strain>
    </source>
</reference>
<evidence type="ECO:0000313" key="1">
    <source>
        <dbReference type="EMBL" id="MBA0311553.1"/>
    </source>
</evidence>
<comment type="caution">
    <text evidence="1">The sequence shown here is derived from an EMBL/GenBank/DDBJ whole genome shotgun (WGS) entry which is preliminary data.</text>
</comment>
<name>A0AAW3S4F0_STEMA</name>
<organism evidence="1 2">
    <name type="scientific">Stenotrophomonas maltophilia</name>
    <name type="common">Pseudomonas maltophilia</name>
    <name type="synonym">Xanthomonas maltophilia</name>
    <dbReference type="NCBI Taxonomy" id="40324"/>
    <lineage>
        <taxon>Bacteria</taxon>
        <taxon>Pseudomonadati</taxon>
        <taxon>Pseudomonadota</taxon>
        <taxon>Gammaproteobacteria</taxon>
        <taxon>Lysobacterales</taxon>
        <taxon>Lysobacteraceae</taxon>
        <taxon>Stenotrophomonas</taxon>
        <taxon>Stenotrophomonas maltophilia group</taxon>
    </lineage>
</organism>
<dbReference type="EMBL" id="RAUE01000017">
    <property type="protein sequence ID" value="MBA0311553.1"/>
    <property type="molecule type" value="Genomic_DNA"/>
</dbReference>